<dbReference type="Pfam" id="PF03457">
    <property type="entry name" value="HA"/>
    <property type="match status" value="1"/>
</dbReference>
<keyword evidence="3" id="KW-1185">Reference proteome</keyword>
<protein>
    <recommendedName>
        <fullName evidence="1">Helicase-associated domain-containing protein</fullName>
    </recommendedName>
</protein>
<sequence>MSALPLSYASYPIGFTDRNCTGPPPCPANFLLFCSTLPFQTLAARSQGCVEGIAGFLARQLKSLLVASSHQLVGLSLSPHGRMRGQARPRFRPAGRQVRPSQTLRLLSFISFRRKHTTANTEGQGELGRWVKNQRSLFKNNNLVQTRIDLLRSIDFEWSLNGDATVRTNHLSVADSINDEFIGDEDVEEVRAVQGMNDGEPLVPRLPPMRLLDVLDGDRDWGWA</sequence>
<dbReference type="AlphaFoldDB" id="K0TNJ8"/>
<dbReference type="InterPro" id="IPR005114">
    <property type="entry name" value="Helicase_assoc"/>
</dbReference>
<name>K0TNJ8_THAOC</name>
<evidence type="ECO:0000313" key="3">
    <source>
        <dbReference type="Proteomes" id="UP000266841"/>
    </source>
</evidence>
<dbReference type="Gene3D" id="6.10.140.530">
    <property type="match status" value="1"/>
</dbReference>
<dbReference type="EMBL" id="AGNL01001212">
    <property type="protein sequence ID" value="EJK77181.1"/>
    <property type="molecule type" value="Genomic_DNA"/>
</dbReference>
<proteinExistence type="predicted"/>
<dbReference type="Proteomes" id="UP000266841">
    <property type="component" value="Unassembled WGS sequence"/>
</dbReference>
<evidence type="ECO:0000313" key="2">
    <source>
        <dbReference type="EMBL" id="EJK77181.1"/>
    </source>
</evidence>
<organism evidence="2 3">
    <name type="scientific">Thalassiosira oceanica</name>
    <name type="common">Marine diatom</name>
    <dbReference type="NCBI Taxonomy" id="159749"/>
    <lineage>
        <taxon>Eukaryota</taxon>
        <taxon>Sar</taxon>
        <taxon>Stramenopiles</taxon>
        <taxon>Ochrophyta</taxon>
        <taxon>Bacillariophyta</taxon>
        <taxon>Coscinodiscophyceae</taxon>
        <taxon>Thalassiosirophycidae</taxon>
        <taxon>Thalassiosirales</taxon>
        <taxon>Thalassiosiraceae</taxon>
        <taxon>Thalassiosira</taxon>
    </lineage>
</organism>
<comment type="caution">
    <text evidence="2">The sequence shown here is derived from an EMBL/GenBank/DDBJ whole genome shotgun (WGS) entry which is preliminary data.</text>
</comment>
<evidence type="ECO:0000259" key="1">
    <source>
        <dbReference type="Pfam" id="PF03457"/>
    </source>
</evidence>
<feature type="domain" description="Helicase-associated" evidence="1">
    <location>
        <begin position="111"/>
        <end position="156"/>
    </location>
</feature>
<gene>
    <name evidence="2" type="ORF">THAOC_01005</name>
</gene>
<dbReference type="OrthoDB" id="498381at2759"/>
<accession>K0TNJ8</accession>
<reference evidence="2 3" key="1">
    <citation type="journal article" date="2012" name="Genome Biol.">
        <title>Genome and low-iron response of an oceanic diatom adapted to chronic iron limitation.</title>
        <authorList>
            <person name="Lommer M."/>
            <person name="Specht M."/>
            <person name="Roy A.S."/>
            <person name="Kraemer L."/>
            <person name="Andreson R."/>
            <person name="Gutowska M.A."/>
            <person name="Wolf J."/>
            <person name="Bergner S.V."/>
            <person name="Schilhabel M.B."/>
            <person name="Klostermeier U.C."/>
            <person name="Beiko R.G."/>
            <person name="Rosenstiel P."/>
            <person name="Hippler M."/>
            <person name="Laroche J."/>
        </authorList>
    </citation>
    <scope>NUCLEOTIDE SEQUENCE [LARGE SCALE GENOMIC DNA]</scope>
    <source>
        <strain evidence="2 3">CCMP1005</strain>
    </source>
</reference>